<dbReference type="GO" id="GO:0005737">
    <property type="term" value="C:cytoplasm"/>
    <property type="evidence" value="ECO:0007669"/>
    <property type="project" value="UniProtKB-ARBA"/>
</dbReference>
<evidence type="ECO:0000256" key="15">
    <source>
        <dbReference type="PROSITE-ProRule" id="PRU00175"/>
    </source>
</evidence>
<dbReference type="SUPFAM" id="SSF57850">
    <property type="entry name" value="RING/U-box"/>
    <property type="match status" value="3"/>
</dbReference>
<dbReference type="EC" id="2.3.2.31" evidence="4"/>
<dbReference type="PANTHER" id="PTHR11685">
    <property type="entry name" value="RBR FAMILY RING FINGER AND IBR DOMAIN-CONTAINING"/>
    <property type="match status" value="1"/>
</dbReference>
<evidence type="ECO:0000256" key="6">
    <source>
        <dbReference type="ARBA" id="ARBA00022692"/>
    </source>
</evidence>
<dbReference type="GO" id="GO:0061630">
    <property type="term" value="F:ubiquitin protein ligase activity"/>
    <property type="evidence" value="ECO:0007669"/>
    <property type="project" value="UniProtKB-EC"/>
</dbReference>
<dbReference type="Gene3D" id="1.20.120.1750">
    <property type="match status" value="1"/>
</dbReference>
<dbReference type="GO" id="GO:0008270">
    <property type="term" value="F:zinc ion binding"/>
    <property type="evidence" value="ECO:0007669"/>
    <property type="project" value="UniProtKB-KW"/>
</dbReference>
<dbReference type="InterPro" id="IPR006575">
    <property type="entry name" value="RWD_dom"/>
</dbReference>
<dbReference type="InterPro" id="IPR002867">
    <property type="entry name" value="IBR_dom"/>
</dbReference>
<feature type="domain" description="RING-type" evidence="18">
    <location>
        <begin position="203"/>
        <end position="457"/>
    </location>
</feature>
<dbReference type="OrthoDB" id="1431934at2759"/>
<keyword evidence="8" id="KW-0677">Repeat</keyword>
<feature type="domain" description="RWD" evidence="17">
    <location>
        <begin position="22"/>
        <end position="160"/>
    </location>
</feature>
<feature type="domain" description="RING-type" evidence="16">
    <location>
        <begin position="207"/>
        <end position="252"/>
    </location>
</feature>
<dbReference type="EMBL" id="KB467831">
    <property type="protein sequence ID" value="PCH33435.1"/>
    <property type="molecule type" value="Genomic_DNA"/>
</dbReference>
<dbReference type="Gene3D" id="3.30.40.10">
    <property type="entry name" value="Zinc/RING finger domain, C3HC4 (zinc finger)"/>
    <property type="match status" value="1"/>
</dbReference>
<dbReference type="PROSITE" id="PS51873">
    <property type="entry name" value="TRIAD"/>
    <property type="match status" value="1"/>
</dbReference>
<evidence type="ECO:0000256" key="10">
    <source>
        <dbReference type="ARBA" id="ARBA00022786"/>
    </source>
</evidence>
<dbReference type="SUPFAM" id="SSF54495">
    <property type="entry name" value="UBC-like"/>
    <property type="match status" value="1"/>
</dbReference>
<dbReference type="Gene3D" id="3.10.110.10">
    <property type="entry name" value="Ubiquitin Conjugating Enzyme"/>
    <property type="match status" value="1"/>
</dbReference>
<evidence type="ECO:0000256" key="14">
    <source>
        <dbReference type="ARBA" id="ARBA00044508"/>
    </source>
</evidence>
<evidence type="ECO:0000256" key="5">
    <source>
        <dbReference type="ARBA" id="ARBA00022679"/>
    </source>
</evidence>
<evidence type="ECO:0000256" key="4">
    <source>
        <dbReference type="ARBA" id="ARBA00012251"/>
    </source>
</evidence>
<dbReference type="PROSITE" id="PS00518">
    <property type="entry name" value="ZF_RING_1"/>
    <property type="match status" value="1"/>
</dbReference>
<dbReference type="Proteomes" id="UP000218811">
    <property type="component" value="Unassembled WGS sequence"/>
</dbReference>
<evidence type="ECO:0000259" key="18">
    <source>
        <dbReference type="PROSITE" id="PS51873"/>
    </source>
</evidence>
<evidence type="ECO:0000259" key="16">
    <source>
        <dbReference type="PROSITE" id="PS50089"/>
    </source>
</evidence>
<evidence type="ECO:0000313" key="20">
    <source>
        <dbReference type="Proteomes" id="UP000218811"/>
    </source>
</evidence>
<dbReference type="CDD" id="cd23134">
    <property type="entry name" value="RING-HC_ITT1-like"/>
    <property type="match status" value="1"/>
</dbReference>
<protein>
    <recommendedName>
        <fullName evidence="4">RBR-type E3 ubiquitin transferase</fullName>
        <ecNumber evidence="4">2.3.2.31</ecNumber>
    </recommendedName>
</protein>
<evidence type="ECO:0000256" key="3">
    <source>
        <dbReference type="ARBA" id="ARBA00004906"/>
    </source>
</evidence>
<dbReference type="SMART" id="SM00591">
    <property type="entry name" value="RWD"/>
    <property type="match status" value="1"/>
</dbReference>
<dbReference type="GO" id="GO:0016567">
    <property type="term" value="P:protein ubiquitination"/>
    <property type="evidence" value="ECO:0007669"/>
    <property type="project" value="InterPro"/>
</dbReference>
<accession>A0A2H3IVI1</accession>
<keyword evidence="11" id="KW-0862">Zinc</keyword>
<evidence type="ECO:0000256" key="7">
    <source>
        <dbReference type="ARBA" id="ARBA00022723"/>
    </source>
</evidence>
<dbReference type="GO" id="GO:0031090">
    <property type="term" value="C:organelle membrane"/>
    <property type="evidence" value="ECO:0007669"/>
    <property type="project" value="UniProtKB-ARBA"/>
</dbReference>
<evidence type="ECO:0000256" key="1">
    <source>
        <dbReference type="ARBA" id="ARBA00001798"/>
    </source>
</evidence>
<comment type="subcellular location">
    <subcellularLocation>
        <location evidence="2">Membrane</location>
        <topology evidence="2">Single-pass membrane protein</topology>
    </subcellularLocation>
</comment>
<keyword evidence="20" id="KW-1185">Reference proteome</keyword>
<comment type="catalytic activity">
    <reaction evidence="1">
        <text>[E2 ubiquitin-conjugating enzyme]-S-ubiquitinyl-L-cysteine + [acceptor protein]-L-lysine = [E2 ubiquitin-conjugating enzyme]-L-cysteine + [acceptor protein]-N(6)-ubiquitinyl-L-lysine.</text>
        <dbReference type="EC" id="2.3.2.31"/>
    </reaction>
</comment>
<evidence type="ECO:0000256" key="12">
    <source>
        <dbReference type="ARBA" id="ARBA00022989"/>
    </source>
</evidence>
<dbReference type="InterPro" id="IPR031127">
    <property type="entry name" value="E3_UB_ligase_RBR"/>
</dbReference>
<name>A0A2H3IVI1_WOLCO</name>
<evidence type="ECO:0000256" key="8">
    <source>
        <dbReference type="ARBA" id="ARBA00022737"/>
    </source>
</evidence>
<keyword evidence="9 15" id="KW-0863">Zinc-finger</keyword>
<dbReference type="PROSITE" id="PS50089">
    <property type="entry name" value="ZF_RING_2"/>
    <property type="match status" value="1"/>
</dbReference>
<sequence length="476" mass="54350">MALVSEQENSIDLTKCSLMQQEEWEVLESIYPDVVSSDTSNGVVKLEIPIEFPESRIIHVIPELPVTSTDVSQPDVAPSETSKRTAVPNLSLSSLPPLLLDIILPPSYPYSPPVIASIHATNSWLHVGFELQRKLLEMWQDGEGVLYPWVEWIQSGEFLEALGLVASSEGDGVIRLPHPAPHVLVPVLKAYDRSIQLSRFSQMSYECQICLTSIKGARCILLSCTHVFCRGCLEDFWKLCIAEGDVGRVGCPDPECVKAVREANEEEVRRVVTEEEVRRWRWLREKRELEKDPTIIHCPLSFCQRAVPKPRNVDDESGWSRLRTCPECNYSFCAYCRRTWHGPHTDCPLSTQESLVLKYVELPEDSPERVEMEHRYGVNNIRRLVAKYEEEKANRQWLESSTMECPNCHVHVEKSVGCNHMTCAKCRQHFCYRCGERLLASNPYVHFSTPGSCLNKLFEFEGIDNEWQPVEGFDVL</sequence>
<evidence type="ECO:0000256" key="9">
    <source>
        <dbReference type="ARBA" id="ARBA00022771"/>
    </source>
</evidence>
<comment type="pathway">
    <text evidence="3">Protein modification; protein ubiquitination.</text>
</comment>
<reference evidence="19 20" key="1">
    <citation type="journal article" date="2012" name="Science">
        <title>The Paleozoic origin of enzymatic lignin decomposition reconstructed from 31 fungal genomes.</title>
        <authorList>
            <person name="Floudas D."/>
            <person name="Binder M."/>
            <person name="Riley R."/>
            <person name="Barry K."/>
            <person name="Blanchette R.A."/>
            <person name="Henrissat B."/>
            <person name="Martinez A.T."/>
            <person name="Otillar R."/>
            <person name="Spatafora J.W."/>
            <person name="Yadav J.S."/>
            <person name="Aerts A."/>
            <person name="Benoit I."/>
            <person name="Boyd A."/>
            <person name="Carlson A."/>
            <person name="Copeland A."/>
            <person name="Coutinho P.M."/>
            <person name="de Vries R.P."/>
            <person name="Ferreira P."/>
            <person name="Findley K."/>
            <person name="Foster B."/>
            <person name="Gaskell J."/>
            <person name="Glotzer D."/>
            <person name="Gorecki P."/>
            <person name="Heitman J."/>
            <person name="Hesse C."/>
            <person name="Hori C."/>
            <person name="Igarashi K."/>
            <person name="Jurgens J.A."/>
            <person name="Kallen N."/>
            <person name="Kersten P."/>
            <person name="Kohler A."/>
            <person name="Kuees U."/>
            <person name="Kumar T.K.A."/>
            <person name="Kuo A."/>
            <person name="LaButti K."/>
            <person name="Larrondo L.F."/>
            <person name="Lindquist E."/>
            <person name="Ling A."/>
            <person name="Lombard V."/>
            <person name="Lucas S."/>
            <person name="Lundell T."/>
            <person name="Martin R."/>
            <person name="McLaughlin D.J."/>
            <person name="Morgenstern I."/>
            <person name="Morin E."/>
            <person name="Murat C."/>
            <person name="Nagy L.G."/>
            <person name="Nolan M."/>
            <person name="Ohm R.A."/>
            <person name="Patyshakuliyeva A."/>
            <person name="Rokas A."/>
            <person name="Ruiz-Duenas F.J."/>
            <person name="Sabat G."/>
            <person name="Salamov A."/>
            <person name="Samejima M."/>
            <person name="Schmutz J."/>
            <person name="Slot J.C."/>
            <person name="St John F."/>
            <person name="Stenlid J."/>
            <person name="Sun H."/>
            <person name="Sun S."/>
            <person name="Syed K."/>
            <person name="Tsang A."/>
            <person name="Wiebenga A."/>
            <person name="Young D."/>
            <person name="Pisabarro A."/>
            <person name="Eastwood D.C."/>
            <person name="Martin F."/>
            <person name="Cullen D."/>
            <person name="Grigoriev I.V."/>
            <person name="Hibbett D.S."/>
        </authorList>
    </citation>
    <scope>NUCLEOTIDE SEQUENCE [LARGE SCALE GENOMIC DNA]</scope>
    <source>
        <strain evidence="19 20">MD-104</strain>
    </source>
</reference>
<keyword evidence="7" id="KW-0479">Metal-binding</keyword>
<keyword evidence="10" id="KW-0833">Ubl conjugation pathway</keyword>
<dbReference type="InterPro" id="IPR017907">
    <property type="entry name" value="Znf_RING_CS"/>
</dbReference>
<evidence type="ECO:0000259" key="17">
    <source>
        <dbReference type="PROSITE" id="PS50908"/>
    </source>
</evidence>
<dbReference type="InterPro" id="IPR013083">
    <property type="entry name" value="Znf_RING/FYVE/PHD"/>
</dbReference>
<dbReference type="InterPro" id="IPR047548">
    <property type="entry name" value="Rcat_RBR_RNF14"/>
</dbReference>
<dbReference type="FunFam" id="3.30.40.10:FF:000051">
    <property type="entry name" value="RBR-type E3 ubiquitin transferase"/>
    <property type="match status" value="1"/>
</dbReference>
<keyword evidence="5" id="KW-0808">Transferase</keyword>
<proteinExistence type="inferred from homology"/>
<keyword evidence="6" id="KW-0812">Transmembrane</keyword>
<comment type="similarity">
    <text evidence="14">Belongs to the RBR family. RNF14 subfamily.</text>
</comment>
<gene>
    <name evidence="19" type="ORF">WOLCODRAFT_135133</name>
</gene>
<dbReference type="AlphaFoldDB" id="A0A2H3IVI1"/>
<evidence type="ECO:0000313" key="19">
    <source>
        <dbReference type="EMBL" id="PCH33435.1"/>
    </source>
</evidence>
<dbReference type="InterPro" id="IPR044066">
    <property type="entry name" value="TRIAD_supradom"/>
</dbReference>
<dbReference type="Pfam" id="PF05773">
    <property type="entry name" value="RWD"/>
    <property type="match status" value="1"/>
</dbReference>
<dbReference type="OMA" id="PRSWCQG"/>
<dbReference type="SMART" id="SM00647">
    <property type="entry name" value="IBR"/>
    <property type="match status" value="2"/>
</dbReference>
<dbReference type="Pfam" id="PF22191">
    <property type="entry name" value="IBR_1"/>
    <property type="match status" value="1"/>
</dbReference>
<dbReference type="PROSITE" id="PS50908">
    <property type="entry name" value="RWD"/>
    <property type="match status" value="1"/>
</dbReference>
<dbReference type="CDD" id="cd20354">
    <property type="entry name" value="Rcat_RBR_RNF14"/>
    <property type="match status" value="1"/>
</dbReference>
<evidence type="ECO:0000256" key="13">
    <source>
        <dbReference type="ARBA" id="ARBA00023136"/>
    </source>
</evidence>
<dbReference type="STRING" id="742152.A0A2H3IVI1"/>
<organism evidence="19 20">
    <name type="scientific">Wolfiporia cocos (strain MD-104)</name>
    <name type="common">Brown rot fungus</name>
    <dbReference type="NCBI Taxonomy" id="742152"/>
    <lineage>
        <taxon>Eukaryota</taxon>
        <taxon>Fungi</taxon>
        <taxon>Dikarya</taxon>
        <taxon>Basidiomycota</taxon>
        <taxon>Agaricomycotina</taxon>
        <taxon>Agaricomycetes</taxon>
        <taxon>Polyporales</taxon>
        <taxon>Phaeolaceae</taxon>
        <taxon>Wolfiporia</taxon>
    </lineage>
</organism>
<dbReference type="CDD" id="cd20341">
    <property type="entry name" value="BRcat_RBR_RNF14"/>
    <property type="match status" value="1"/>
</dbReference>
<dbReference type="InterPro" id="IPR016135">
    <property type="entry name" value="UBQ-conjugating_enzyme/RWD"/>
</dbReference>
<keyword evidence="13" id="KW-0472">Membrane</keyword>
<evidence type="ECO:0000256" key="2">
    <source>
        <dbReference type="ARBA" id="ARBA00004167"/>
    </source>
</evidence>
<dbReference type="InterPro" id="IPR001841">
    <property type="entry name" value="Znf_RING"/>
</dbReference>
<evidence type="ECO:0000256" key="11">
    <source>
        <dbReference type="ARBA" id="ARBA00022833"/>
    </source>
</evidence>
<dbReference type="Pfam" id="PF01485">
    <property type="entry name" value="IBR"/>
    <property type="match status" value="1"/>
</dbReference>
<keyword evidence="12" id="KW-1133">Transmembrane helix</keyword>